<feature type="region of interest" description="Disordered" evidence="1">
    <location>
        <begin position="22"/>
        <end position="46"/>
    </location>
</feature>
<protein>
    <submittedName>
        <fullName evidence="2">Uncharacterized protein</fullName>
    </submittedName>
</protein>
<dbReference type="EMBL" id="AMZH03007173">
    <property type="protein sequence ID" value="RRT61975.1"/>
    <property type="molecule type" value="Genomic_DNA"/>
</dbReference>
<dbReference type="AlphaFoldDB" id="A0A426ZD97"/>
<sequence>MNARHGQTSYRDRTQEFVKTIENLKKSSSTPDAPSSNAVSRLEVPKSAASIQSEFSRRASQIGLGIHQTSQKLTKLANLLVK</sequence>
<dbReference type="Proteomes" id="UP000287651">
    <property type="component" value="Unassembled WGS sequence"/>
</dbReference>
<comment type="caution">
    <text evidence="2">The sequence shown here is derived from an EMBL/GenBank/DDBJ whole genome shotgun (WGS) entry which is preliminary data.</text>
</comment>
<evidence type="ECO:0000313" key="3">
    <source>
        <dbReference type="Proteomes" id="UP000287651"/>
    </source>
</evidence>
<gene>
    <name evidence="2" type="ORF">B296_00021199</name>
</gene>
<organism evidence="2 3">
    <name type="scientific">Ensete ventricosum</name>
    <name type="common">Abyssinian banana</name>
    <name type="synonym">Musa ensete</name>
    <dbReference type="NCBI Taxonomy" id="4639"/>
    <lineage>
        <taxon>Eukaryota</taxon>
        <taxon>Viridiplantae</taxon>
        <taxon>Streptophyta</taxon>
        <taxon>Embryophyta</taxon>
        <taxon>Tracheophyta</taxon>
        <taxon>Spermatophyta</taxon>
        <taxon>Magnoliopsida</taxon>
        <taxon>Liliopsida</taxon>
        <taxon>Zingiberales</taxon>
        <taxon>Musaceae</taxon>
        <taxon>Ensete</taxon>
    </lineage>
</organism>
<evidence type="ECO:0000256" key="1">
    <source>
        <dbReference type="SAM" id="MobiDB-lite"/>
    </source>
</evidence>
<name>A0A426ZD97_ENSVE</name>
<accession>A0A426ZD97</accession>
<proteinExistence type="predicted"/>
<evidence type="ECO:0000313" key="2">
    <source>
        <dbReference type="EMBL" id="RRT61975.1"/>
    </source>
</evidence>
<reference evidence="2 3" key="1">
    <citation type="journal article" date="2014" name="Agronomy (Basel)">
        <title>A Draft Genome Sequence for Ensete ventricosum, the Drought-Tolerant Tree Against Hunger.</title>
        <authorList>
            <person name="Harrison J."/>
            <person name="Moore K.A."/>
            <person name="Paszkiewicz K."/>
            <person name="Jones T."/>
            <person name="Grant M."/>
            <person name="Ambacheew D."/>
            <person name="Muzemil S."/>
            <person name="Studholme D.J."/>
        </authorList>
    </citation>
    <scope>NUCLEOTIDE SEQUENCE [LARGE SCALE GENOMIC DNA]</scope>
</reference>
<feature type="compositionally biased region" description="Polar residues" evidence="1">
    <location>
        <begin position="26"/>
        <end position="39"/>
    </location>
</feature>